<reference evidence="2" key="1">
    <citation type="thesis" date="2021" institute="BYU ScholarsArchive" country="Provo, UT, USA">
        <title>Applications of and Algorithms for Genome Assembly and Genomic Analyses with an Emphasis on Marine Teleosts.</title>
        <authorList>
            <person name="Pickett B.D."/>
        </authorList>
    </citation>
    <scope>NUCLEOTIDE SEQUENCE</scope>
    <source>
        <strain evidence="2">HI-2016</strain>
    </source>
</reference>
<comment type="caution">
    <text evidence="2">The sequence shown here is derived from an EMBL/GenBank/DDBJ whole genome shotgun (WGS) entry which is preliminary data.</text>
</comment>
<feature type="compositionally biased region" description="Pro residues" evidence="1">
    <location>
        <begin position="206"/>
        <end position="215"/>
    </location>
</feature>
<dbReference type="EMBL" id="JAFBMS010000006">
    <property type="protein sequence ID" value="KAG9352022.1"/>
    <property type="molecule type" value="Genomic_DNA"/>
</dbReference>
<feature type="region of interest" description="Disordered" evidence="1">
    <location>
        <begin position="816"/>
        <end position="864"/>
    </location>
</feature>
<feature type="region of interest" description="Disordered" evidence="1">
    <location>
        <begin position="108"/>
        <end position="131"/>
    </location>
</feature>
<organism evidence="2 3">
    <name type="scientific">Albula glossodonta</name>
    <name type="common">roundjaw bonefish</name>
    <dbReference type="NCBI Taxonomy" id="121402"/>
    <lineage>
        <taxon>Eukaryota</taxon>
        <taxon>Metazoa</taxon>
        <taxon>Chordata</taxon>
        <taxon>Craniata</taxon>
        <taxon>Vertebrata</taxon>
        <taxon>Euteleostomi</taxon>
        <taxon>Actinopterygii</taxon>
        <taxon>Neopterygii</taxon>
        <taxon>Teleostei</taxon>
        <taxon>Albuliformes</taxon>
        <taxon>Albulidae</taxon>
        <taxon>Albula</taxon>
    </lineage>
</organism>
<feature type="compositionally biased region" description="Basic residues" evidence="1">
    <location>
        <begin position="850"/>
        <end position="863"/>
    </location>
</feature>
<protein>
    <submittedName>
        <fullName evidence="2">Uncharacterized protein</fullName>
    </submittedName>
</protein>
<evidence type="ECO:0000313" key="3">
    <source>
        <dbReference type="Proteomes" id="UP000824540"/>
    </source>
</evidence>
<feature type="region of interest" description="Disordered" evidence="1">
    <location>
        <begin position="664"/>
        <end position="721"/>
    </location>
</feature>
<sequence length="1081" mass="118605">MTVGAFGGGEVLDPNVPPPHLPHFEPHTQTTPYLQSASAADGNVTEYGTTDPFTCKERSRRGQQGAGLTFMIYSFGKLMERSLLHGRRERRVPLYGLVPCFTVRREESKQLTSRNHPDNDGPEAISHPRTGTPVTEVLLAILSQRSSADKHIKQLGGGGGEVRLDQSCDSLSIDTQMTRGGVRGRDERQLVFVSLFVEGLRGPGPASSPPHPPSNPQHADRERERLPPTPASVFSLDSFSFPPPNTTCPVVRAMLMLSSIPRGGGRDLNRSESLHHPSGEILGSSNGSWVVVVVGGELVPEQSGFVRHVDSEASESTSGLAFNEKMNQIPPSPPPLPARILKYSSGNCQRRDPIVRDLDKLSPLSLTRLWAVGGVRIFPPLPSTQMSMPLHSSVKAPVECPLLPPPPTPTPPLPFDVEMILSAAPQNTCKLAKVDLYWLMRGEEMKALSQPCTLFTINAVIHLEPSHSFPHVRPYTAVLYLPVTHPPTPRLISSCLCPVTGPIFVWKVHTKREPGAFQCSTQQSCSLVQHPVFLSVLNGTAPFLAFCTGGQVVCPQQPRYTSAVRVTYTGRMEDSELRVYQRKPSEEESERGRERKWGQMEGVIERRSYTGDGAREHIETSGGLNKAVQLLAKPLPHPHLPFPLPIITCIEALTACVQVESGGPAYLNLHSPERERETACVRRRERERGRGRERGTKRKREESERGRREGREREREKELTGMDKASKVMTVRWGGEKGGATWAPRLVRLTEGRLGGGGTFEAGQWKCMGKEAAPVFAWGVEGLKCAFAPFTACERDLAETAGEVAVTAGWMKQEGNGIKTKGRQSDRDRLTGSSQAAAVEPGQGECHSPATRHAHRHLPGHRGHAGDRCRYGLHVVLPRVHLTVSLLSHSVSLCRLLEVTFSIVDIPMNSQWSRAPPATVLWGRLGDVLAFHVSVFASVCGHVAYACALGEIVLISGSSTLYYLDPFQETYIIPTECVDELLSGIDYLPLDLSLSLCPPPPQPAYTVTWLKSPGTDNSDPGVSALTRRSWLKTRLHPPTLTSHKMIYRNCFAVSEDRPGWLCPVEDWMGLILSASTPLSPD</sequence>
<accession>A0A8T2PMT0</accession>
<name>A0A8T2PMT0_9TELE</name>
<feature type="compositionally biased region" description="Basic and acidic residues" evidence="1">
    <location>
        <begin position="671"/>
        <end position="721"/>
    </location>
</feature>
<keyword evidence="3" id="KW-1185">Reference proteome</keyword>
<evidence type="ECO:0000313" key="2">
    <source>
        <dbReference type="EMBL" id="KAG9352022.1"/>
    </source>
</evidence>
<feature type="region of interest" description="Disordered" evidence="1">
    <location>
        <begin position="201"/>
        <end position="238"/>
    </location>
</feature>
<dbReference type="AlphaFoldDB" id="A0A8T2PMT0"/>
<dbReference type="Proteomes" id="UP000824540">
    <property type="component" value="Unassembled WGS sequence"/>
</dbReference>
<gene>
    <name evidence="2" type="ORF">JZ751_023273</name>
</gene>
<evidence type="ECO:0000256" key="1">
    <source>
        <dbReference type="SAM" id="MobiDB-lite"/>
    </source>
</evidence>
<feature type="compositionally biased region" description="Basic and acidic residues" evidence="1">
    <location>
        <begin position="108"/>
        <end position="119"/>
    </location>
</feature>
<proteinExistence type="predicted"/>